<feature type="domain" description="Methyltransferase small" evidence="5">
    <location>
        <begin position="198"/>
        <end position="377"/>
    </location>
</feature>
<evidence type="ECO:0000313" key="7">
    <source>
        <dbReference type="EMBL" id="GAA1417474.1"/>
    </source>
</evidence>
<dbReference type="PROSITE" id="PS00092">
    <property type="entry name" value="N6_MTASE"/>
    <property type="match status" value="1"/>
</dbReference>
<dbReference type="GO" id="GO:0008168">
    <property type="term" value="F:methyltransferase activity"/>
    <property type="evidence" value="ECO:0007669"/>
    <property type="project" value="UniProtKB-KW"/>
</dbReference>
<dbReference type="InterPro" id="IPR029063">
    <property type="entry name" value="SAM-dependent_MTases_sf"/>
</dbReference>
<keyword evidence="4" id="KW-0808">Transferase</keyword>
<evidence type="ECO:0000313" key="8">
    <source>
        <dbReference type="Proteomes" id="UP001501266"/>
    </source>
</evidence>
<proteinExistence type="predicted"/>
<organism evidence="7 8">
    <name type="scientific">Agrococcus citreus</name>
    <dbReference type="NCBI Taxonomy" id="84643"/>
    <lineage>
        <taxon>Bacteria</taxon>
        <taxon>Bacillati</taxon>
        <taxon>Actinomycetota</taxon>
        <taxon>Actinomycetes</taxon>
        <taxon>Micrococcales</taxon>
        <taxon>Microbacteriaceae</taxon>
        <taxon>Agrococcus</taxon>
    </lineage>
</organism>
<name>A0ABN1YMC3_9MICO</name>
<dbReference type="Pfam" id="PF26049">
    <property type="entry name" value="RLMG_N"/>
    <property type="match status" value="1"/>
</dbReference>
<dbReference type="PANTHER" id="PTHR47816:SF5">
    <property type="entry name" value="RIBOSOMAL RNA LARGE SUBUNIT METHYLTRANSFERASE G"/>
    <property type="match status" value="1"/>
</dbReference>
<dbReference type="InterPro" id="IPR046977">
    <property type="entry name" value="RsmC/RlmG"/>
</dbReference>
<comment type="caution">
    <text evidence="7">The sequence shown here is derived from an EMBL/GenBank/DDBJ whole genome shotgun (WGS) entry which is preliminary data.</text>
</comment>
<dbReference type="CDD" id="cd02440">
    <property type="entry name" value="AdoMet_MTases"/>
    <property type="match status" value="1"/>
</dbReference>
<evidence type="ECO:0000259" key="6">
    <source>
        <dbReference type="Pfam" id="PF26049"/>
    </source>
</evidence>
<dbReference type="InterPro" id="IPR058679">
    <property type="entry name" value="RlmG_N"/>
</dbReference>
<sequence>MTDRDALFSSLRRWPDVEDPTLQAHDASDALILDEAVEPGRMPADVVVIGDRHGALTLGALHDGAGHVRVHQDSIVAERALAANAGALGESRFTHHPLDASLVEGARLVLLQLPRSLDELDEIAELVATHADEGVLLVAGGRVKHMSMSMNALLGRSFRSVHATLGRRKSRVLRAEGPRRPGISWPRNRQHDVAGMPLTVVAHGGAFAGTSIDIGAQTLLAHLDAMPDARVGPDAIGPGGFDAVDLASGTGVLGVALALARPGVRVLATDASAAAVASTIATAEANGVADRVIARQADGLDDVPDASAPLILLNPPFHIGAVVHTGIAERLIADAGRALAPGGELWCVWNSHLGYRPLLDRIGATRQVSRNAKFVVTATRRR</sequence>
<dbReference type="PANTHER" id="PTHR47816">
    <property type="entry name" value="RIBOSOMAL RNA SMALL SUBUNIT METHYLTRANSFERASE C"/>
    <property type="match status" value="1"/>
</dbReference>
<accession>A0ABN1YMC3</accession>
<dbReference type="Pfam" id="PF05175">
    <property type="entry name" value="MTS"/>
    <property type="match status" value="1"/>
</dbReference>
<dbReference type="SUPFAM" id="SSF53335">
    <property type="entry name" value="S-adenosyl-L-methionine-dependent methyltransferases"/>
    <property type="match status" value="1"/>
</dbReference>
<keyword evidence="2" id="KW-0698">rRNA processing</keyword>
<keyword evidence="3 7" id="KW-0489">Methyltransferase</keyword>
<keyword evidence="8" id="KW-1185">Reference proteome</keyword>
<dbReference type="GO" id="GO:0032259">
    <property type="term" value="P:methylation"/>
    <property type="evidence" value="ECO:0007669"/>
    <property type="project" value="UniProtKB-KW"/>
</dbReference>
<evidence type="ECO:0000259" key="5">
    <source>
        <dbReference type="Pfam" id="PF05175"/>
    </source>
</evidence>
<dbReference type="Gene3D" id="3.40.50.150">
    <property type="entry name" value="Vaccinia Virus protein VP39"/>
    <property type="match status" value="2"/>
</dbReference>
<gene>
    <name evidence="7" type="ORF">GCM10009640_01690</name>
</gene>
<reference evidence="7 8" key="1">
    <citation type="journal article" date="2019" name="Int. J. Syst. Evol. Microbiol.">
        <title>The Global Catalogue of Microorganisms (GCM) 10K type strain sequencing project: providing services to taxonomists for standard genome sequencing and annotation.</title>
        <authorList>
            <consortium name="The Broad Institute Genomics Platform"/>
            <consortium name="The Broad Institute Genome Sequencing Center for Infectious Disease"/>
            <person name="Wu L."/>
            <person name="Ma J."/>
        </authorList>
    </citation>
    <scope>NUCLEOTIDE SEQUENCE [LARGE SCALE GENOMIC DNA]</scope>
    <source>
        <strain evidence="7 8">JCM 12398</strain>
    </source>
</reference>
<protein>
    <submittedName>
        <fullName evidence="7">Methyltransferase</fullName>
    </submittedName>
</protein>
<feature type="domain" description="RlmG N-terminal" evidence="6">
    <location>
        <begin position="10"/>
        <end position="176"/>
    </location>
</feature>
<evidence type="ECO:0000256" key="4">
    <source>
        <dbReference type="ARBA" id="ARBA00022679"/>
    </source>
</evidence>
<dbReference type="InterPro" id="IPR007848">
    <property type="entry name" value="Small_mtfrase_dom"/>
</dbReference>
<dbReference type="InterPro" id="IPR002052">
    <property type="entry name" value="DNA_methylase_N6_adenine_CS"/>
</dbReference>
<dbReference type="EMBL" id="BAAAKK010000001">
    <property type="protein sequence ID" value="GAA1417474.1"/>
    <property type="molecule type" value="Genomic_DNA"/>
</dbReference>
<dbReference type="Proteomes" id="UP001501266">
    <property type="component" value="Unassembled WGS sequence"/>
</dbReference>
<dbReference type="RefSeq" id="WP_343916391.1">
    <property type="nucleotide sequence ID" value="NZ_BAAAKK010000001.1"/>
</dbReference>
<evidence type="ECO:0000256" key="1">
    <source>
        <dbReference type="ARBA" id="ARBA00022490"/>
    </source>
</evidence>
<evidence type="ECO:0000256" key="2">
    <source>
        <dbReference type="ARBA" id="ARBA00022552"/>
    </source>
</evidence>
<keyword evidence="1" id="KW-0963">Cytoplasm</keyword>
<evidence type="ECO:0000256" key="3">
    <source>
        <dbReference type="ARBA" id="ARBA00022603"/>
    </source>
</evidence>